<dbReference type="EMBL" id="BAABME010000277">
    <property type="protein sequence ID" value="GAA0141364.1"/>
    <property type="molecule type" value="Genomic_DNA"/>
</dbReference>
<evidence type="ECO:0000256" key="6">
    <source>
        <dbReference type="ARBA" id="ARBA00023132"/>
    </source>
</evidence>
<dbReference type="InterPro" id="IPR036903">
    <property type="entry name" value="Nup98_auto-Pept-S59_dom_sf"/>
</dbReference>
<gene>
    <name evidence="11" type="ORF">LIER_02521</name>
</gene>
<keyword evidence="12" id="KW-1185">Reference proteome</keyword>
<dbReference type="PANTHER" id="PTHR23198:SF19">
    <property type="entry name" value="NUCLEAR PORE COMPLEX PROTEIN NUP98A-LIKE ISOFORM X1"/>
    <property type="match status" value="1"/>
</dbReference>
<keyword evidence="7" id="KW-0539">Nucleus</keyword>
<feature type="region of interest" description="Disordered" evidence="9">
    <location>
        <begin position="366"/>
        <end position="465"/>
    </location>
</feature>
<dbReference type="GO" id="GO:0051028">
    <property type="term" value="P:mRNA transport"/>
    <property type="evidence" value="ECO:0007669"/>
    <property type="project" value="UniProtKB-KW"/>
</dbReference>
<dbReference type="PANTHER" id="PTHR23198">
    <property type="entry name" value="NUCLEOPORIN"/>
    <property type="match status" value="1"/>
</dbReference>
<evidence type="ECO:0000256" key="7">
    <source>
        <dbReference type="ARBA" id="ARBA00023242"/>
    </source>
</evidence>
<dbReference type="Gene3D" id="3.30.1610.10">
    <property type="entry name" value="Peptidase S59, nucleoporin"/>
    <property type="match status" value="1"/>
</dbReference>
<dbReference type="Proteomes" id="UP001454036">
    <property type="component" value="Unassembled WGS sequence"/>
</dbReference>
<dbReference type="GO" id="GO:0006606">
    <property type="term" value="P:protein import into nucleus"/>
    <property type="evidence" value="ECO:0007669"/>
    <property type="project" value="TreeGrafter"/>
</dbReference>
<keyword evidence="5" id="KW-0811">Translocation</keyword>
<dbReference type="Gene3D" id="1.10.10.2360">
    <property type="match status" value="2"/>
</dbReference>
<evidence type="ECO:0000313" key="11">
    <source>
        <dbReference type="EMBL" id="GAA0141364.1"/>
    </source>
</evidence>
<feature type="compositionally biased region" description="Polar residues" evidence="9">
    <location>
        <begin position="204"/>
        <end position="222"/>
    </location>
</feature>
<dbReference type="GO" id="GO:0006405">
    <property type="term" value="P:RNA export from nucleus"/>
    <property type="evidence" value="ECO:0007669"/>
    <property type="project" value="TreeGrafter"/>
</dbReference>
<dbReference type="AlphaFoldDB" id="A0AAV3NQ69"/>
<evidence type="ECO:0000313" key="12">
    <source>
        <dbReference type="Proteomes" id="UP001454036"/>
    </source>
</evidence>
<accession>A0AAV3NQ69</accession>
<keyword evidence="2" id="KW-0813">Transport</keyword>
<feature type="domain" description="Peptidase S59" evidence="10">
    <location>
        <begin position="870"/>
        <end position="1013"/>
    </location>
</feature>
<comment type="subcellular location">
    <subcellularLocation>
        <location evidence="1">Nucleus</location>
        <location evidence="1">Nuclear pore complex</location>
    </subcellularLocation>
</comment>
<dbReference type="GO" id="GO:0034398">
    <property type="term" value="P:telomere tethering at nuclear periphery"/>
    <property type="evidence" value="ECO:0007669"/>
    <property type="project" value="TreeGrafter"/>
</dbReference>
<keyword evidence="3" id="KW-0509">mRNA transport</keyword>
<feature type="region of interest" description="Disordered" evidence="9">
    <location>
        <begin position="534"/>
        <end position="561"/>
    </location>
</feature>
<dbReference type="GO" id="GO:0003723">
    <property type="term" value="F:RNA binding"/>
    <property type="evidence" value="ECO:0007669"/>
    <property type="project" value="TreeGrafter"/>
</dbReference>
<evidence type="ECO:0000259" key="10">
    <source>
        <dbReference type="PROSITE" id="PS51434"/>
    </source>
</evidence>
<evidence type="ECO:0000256" key="2">
    <source>
        <dbReference type="ARBA" id="ARBA00022448"/>
    </source>
</evidence>
<dbReference type="InterPro" id="IPR007230">
    <property type="entry name" value="Nup98_auto-Pept-S59_dom"/>
</dbReference>
<dbReference type="GO" id="GO:0048573">
    <property type="term" value="P:photoperiodism, flowering"/>
    <property type="evidence" value="ECO:0007669"/>
    <property type="project" value="UniProtKB-ARBA"/>
</dbReference>
<evidence type="ECO:0000256" key="5">
    <source>
        <dbReference type="ARBA" id="ARBA00023010"/>
    </source>
</evidence>
<sequence>MDNKFGKSFADSHRSSTFGQCNESRFVFGSSSANASARFGTIPGFGTVAGSLGDSISAFSASLAPTSSGFVAVASLSGSSTSSFAASITSTSGGFGNSFLGQNREGSRITGYTPTPGDNGERGKILSICAMKIHSIKSHDELRAEDYRLGDKGGSGHASISPGSSICAAGAQQNNSNFPAASSNTTLHSRAFVFPNSFAPKPSMGTQQNHSSFTVASSNTTSHPRASAVFSNSFAPKPSMGTQQNHSSFTVASSNTTSHPCASAVFSNSFAPKPSMGTQQHNSSFPAASSNTTLPPNVPAVFPNSFAPRPGLGYVDNGWSSVAGVTPPALPNTLPWMQSQNDANGLVFSKPDVAISSVTFPNTSVLPSAPEHSNPFTSNPSSSNPFASNPSTSNPFASNPSSSNPFASQTTRDGIGGTNSTGVQPFQNVFTSFKPNASGWQTSPVNGGTQSEGSRLASYTATSDQGTDKIQSISAMPMYANQSHEELRSKDYHLGDKGGCTDRIFPSSWTEASSLSQQNPFSVPPVAPQWPSNFSQSTSPFTSQKILSPRTSGFTATNTQKSSENCFPWSNSLTNQATSSSPFSFNTSTTAHTSTSSNCVPPANKFLSSSSSSWFPSSSLPSSTSLASVSCTTPGISSGTSSFLTSNSSQSTQSSQLFAPLDGHSSSFIGTQTNPNPVPQNISSSMTPIPFPQNISSSLTPAIEQQSVINANSSEALSMAQTSVCRPGTKLSIQYGISSRPVTDNPAPARGSSLLRVRHLSVRRNRMQSEKFSAKTDPPKVAFFTEEGRNCCTVDSDSSFIPRNDPRCWISSPSKELLHKADSHVSHPQSRTNSSSEDRMSGSAKEVNHTFVNLQDHNEYLEGVLPKLRGADYYTKPSITELAAKEETEPGFCSHVKDFVVGRSGYGCIKFLGKTDIRKLELDSIIEFNHREILVYFNESMEKPPVGQGLNKPAEVTLLNIMCNDKKSGKQYIDGPRVDKYRERLIKKTAEHGAEFVSYNPVRGEWKFKVQHF</sequence>
<feature type="compositionally biased region" description="Low complexity" evidence="9">
    <location>
        <begin position="373"/>
        <end position="408"/>
    </location>
</feature>
<protein>
    <submittedName>
        <fullName evidence="11">Transporter</fullName>
    </submittedName>
</protein>
<evidence type="ECO:0000256" key="4">
    <source>
        <dbReference type="ARBA" id="ARBA00022927"/>
    </source>
</evidence>
<dbReference type="SUPFAM" id="SSF82215">
    <property type="entry name" value="C-terminal autoproteolytic domain of nucleoporin nup98"/>
    <property type="match status" value="1"/>
</dbReference>
<feature type="compositionally biased region" description="Polar residues" evidence="9">
    <location>
        <begin position="826"/>
        <end position="835"/>
    </location>
</feature>
<keyword evidence="4" id="KW-0653">Protein transport</keyword>
<dbReference type="FunFam" id="3.30.1610.10:FF:000002">
    <property type="entry name" value="nuclear pore complex protein NUP98A"/>
    <property type="match status" value="1"/>
</dbReference>
<dbReference type="GO" id="GO:0000973">
    <property type="term" value="P:post-transcriptional tethering of RNA polymerase II gene DNA at nuclear periphery"/>
    <property type="evidence" value="ECO:0007669"/>
    <property type="project" value="TreeGrafter"/>
</dbReference>
<dbReference type="GO" id="GO:0008139">
    <property type="term" value="F:nuclear localization sequence binding"/>
    <property type="evidence" value="ECO:0007669"/>
    <property type="project" value="TreeGrafter"/>
</dbReference>
<evidence type="ECO:0000256" key="9">
    <source>
        <dbReference type="SAM" id="MobiDB-lite"/>
    </source>
</evidence>
<feature type="compositionally biased region" description="Polar residues" evidence="9">
    <location>
        <begin position="420"/>
        <end position="465"/>
    </location>
</feature>
<comment type="caution">
    <text evidence="11">The sequence shown here is derived from an EMBL/GenBank/DDBJ whole genome shotgun (WGS) entry which is preliminary data.</text>
</comment>
<reference evidence="11 12" key="1">
    <citation type="submission" date="2024-01" db="EMBL/GenBank/DDBJ databases">
        <title>The complete chloroplast genome sequence of Lithospermum erythrorhizon: insights into the phylogenetic relationship among Boraginaceae species and the maternal lineages of purple gromwells.</title>
        <authorList>
            <person name="Okada T."/>
            <person name="Watanabe K."/>
        </authorList>
    </citation>
    <scope>NUCLEOTIDE SEQUENCE [LARGE SCALE GENOMIC DNA]</scope>
</reference>
<evidence type="ECO:0000256" key="1">
    <source>
        <dbReference type="ARBA" id="ARBA00004567"/>
    </source>
</evidence>
<dbReference type="GO" id="GO:0044614">
    <property type="term" value="C:nuclear pore cytoplasmic filaments"/>
    <property type="evidence" value="ECO:0007669"/>
    <property type="project" value="TreeGrafter"/>
</dbReference>
<proteinExistence type="predicted"/>
<evidence type="ECO:0000256" key="3">
    <source>
        <dbReference type="ARBA" id="ARBA00022816"/>
    </source>
</evidence>
<dbReference type="Pfam" id="PF04096">
    <property type="entry name" value="Nucleoporin2"/>
    <property type="match status" value="1"/>
</dbReference>
<feature type="region of interest" description="Disordered" evidence="9">
    <location>
        <begin position="198"/>
        <end position="222"/>
    </location>
</feature>
<evidence type="ECO:0000256" key="8">
    <source>
        <dbReference type="ARBA" id="ARBA00065263"/>
    </source>
</evidence>
<dbReference type="GO" id="GO:0017056">
    <property type="term" value="F:structural constituent of nuclear pore"/>
    <property type="evidence" value="ECO:0007669"/>
    <property type="project" value="InterPro"/>
</dbReference>
<comment type="subunit">
    <text evidence="8">Part of the nuclear pore complex (NPC). The NPC has an eight-fold symmetrical structure comprising a central transport channel and two rings, the cytoplasmic and nuclear rings, to which eight filaments are attached. The cytoplasmic filaments have loose ends, while the nuclear filaments are joined in a distal ring, forming a nuclear basket. NPCs are highly dynamic in configuration and composition, and can be devided in 3 subcomplexes, the NUP62 subcomplex, the NUP107-160 subcomplex and the NUP93 subcomplex, containing approximately 30 different nucleoporin proteins.</text>
</comment>
<organism evidence="11 12">
    <name type="scientific">Lithospermum erythrorhizon</name>
    <name type="common">Purple gromwell</name>
    <name type="synonym">Lithospermum officinale var. erythrorhizon</name>
    <dbReference type="NCBI Taxonomy" id="34254"/>
    <lineage>
        <taxon>Eukaryota</taxon>
        <taxon>Viridiplantae</taxon>
        <taxon>Streptophyta</taxon>
        <taxon>Embryophyta</taxon>
        <taxon>Tracheophyta</taxon>
        <taxon>Spermatophyta</taxon>
        <taxon>Magnoliopsida</taxon>
        <taxon>eudicotyledons</taxon>
        <taxon>Gunneridae</taxon>
        <taxon>Pentapetalae</taxon>
        <taxon>asterids</taxon>
        <taxon>lamiids</taxon>
        <taxon>Boraginales</taxon>
        <taxon>Boraginaceae</taxon>
        <taxon>Boraginoideae</taxon>
        <taxon>Lithospermeae</taxon>
        <taxon>Lithospermum</taxon>
    </lineage>
</organism>
<name>A0AAV3NQ69_LITER</name>
<dbReference type="PROSITE" id="PS51434">
    <property type="entry name" value="NUP_C"/>
    <property type="match status" value="1"/>
</dbReference>
<feature type="region of interest" description="Disordered" evidence="9">
    <location>
        <begin position="272"/>
        <end position="291"/>
    </location>
</feature>
<dbReference type="InterPro" id="IPR037665">
    <property type="entry name" value="Nucleoporin_S59-like"/>
</dbReference>
<keyword evidence="6" id="KW-0906">Nuclear pore complex</keyword>
<feature type="region of interest" description="Disordered" evidence="9">
    <location>
        <begin position="819"/>
        <end position="844"/>
    </location>
</feature>